<dbReference type="EMBL" id="WIQZ01000007">
    <property type="protein sequence ID" value="KAF3144116.1"/>
    <property type="molecule type" value="Genomic_DNA"/>
</dbReference>
<organism evidence="1 2">
    <name type="scientific">Orbilia oligospora</name>
    <name type="common">Nematode-trapping fungus</name>
    <name type="synonym">Arthrobotrys oligospora</name>
    <dbReference type="NCBI Taxonomy" id="2813651"/>
    <lineage>
        <taxon>Eukaryota</taxon>
        <taxon>Fungi</taxon>
        <taxon>Dikarya</taxon>
        <taxon>Ascomycota</taxon>
        <taxon>Pezizomycotina</taxon>
        <taxon>Orbiliomycetes</taxon>
        <taxon>Orbiliales</taxon>
        <taxon>Orbiliaceae</taxon>
        <taxon>Orbilia</taxon>
    </lineage>
</organism>
<sequence>MCEVWIYTWQCGHEGKDRKIQTLCDLASQVGVWCGNAGAHPNGKPILINGQMEGRCPKY</sequence>
<dbReference type="AlphaFoldDB" id="A0A7C8K0M7"/>
<comment type="caution">
    <text evidence="1">The sequence shown here is derived from an EMBL/GenBank/DDBJ whole genome shotgun (WGS) entry which is preliminary data.</text>
</comment>
<reference evidence="1 2" key="1">
    <citation type="submission" date="2019-06" db="EMBL/GenBank/DDBJ databases">
        <authorList>
            <person name="Palmer J.M."/>
        </authorList>
    </citation>
    <scope>NUCLEOTIDE SEQUENCE [LARGE SCALE GENOMIC DNA]</scope>
    <source>
        <strain evidence="1 2">TWF703</strain>
    </source>
</reference>
<name>A0A7C8K0M7_ORBOL</name>
<evidence type="ECO:0000313" key="1">
    <source>
        <dbReference type="EMBL" id="KAF3144116.1"/>
    </source>
</evidence>
<proteinExistence type="predicted"/>
<protein>
    <submittedName>
        <fullName evidence="1">Uncharacterized protein</fullName>
    </submittedName>
</protein>
<accession>A0A7C8K0M7</accession>
<evidence type="ECO:0000313" key="2">
    <source>
        <dbReference type="Proteomes" id="UP000480548"/>
    </source>
</evidence>
<dbReference type="Proteomes" id="UP000480548">
    <property type="component" value="Unassembled WGS sequence"/>
</dbReference>
<gene>
    <name evidence="1" type="ORF">TWF703_009410</name>
</gene>